<dbReference type="Proteomes" id="UP000596739">
    <property type="component" value="Unassembled WGS sequence"/>
</dbReference>
<sequence>MVTWFFENDNREENYQNRILIPFFEELCEDLDVVDTSMLTKEWDKRGIDREAFAVGYTPDLLIASKWKLKKTEKDTVEYKSLLEVKTLKAADREHAESEVKEYLEKVTFVILTDCVTWE</sequence>
<name>A0ABS1EJG2_9CLOT</name>
<reference evidence="2" key="1">
    <citation type="submission" date="2021-01" db="EMBL/GenBank/DDBJ databases">
        <title>Genome public.</title>
        <authorList>
            <person name="Liu C."/>
            <person name="Sun Q."/>
        </authorList>
    </citation>
    <scope>NUCLEOTIDE SEQUENCE [LARGE SCALE GENOMIC DNA]</scope>
    <source>
        <strain evidence="2">YIM B02505</strain>
    </source>
</reference>
<accession>A0ABS1EJG2</accession>
<dbReference type="RefSeq" id="WP_200266055.1">
    <property type="nucleotide sequence ID" value="NZ_JAENHN010000007.1"/>
</dbReference>
<dbReference type="EMBL" id="JAENHN010000007">
    <property type="protein sequence ID" value="MBK1809508.1"/>
    <property type="molecule type" value="Genomic_DNA"/>
</dbReference>
<evidence type="ECO:0000313" key="1">
    <source>
        <dbReference type="EMBL" id="MBK1809508.1"/>
    </source>
</evidence>
<comment type="caution">
    <text evidence="1">The sequence shown here is derived from an EMBL/GenBank/DDBJ whole genome shotgun (WGS) entry which is preliminary data.</text>
</comment>
<keyword evidence="2" id="KW-1185">Reference proteome</keyword>
<gene>
    <name evidence="1" type="ORF">JHL18_02465</name>
</gene>
<protein>
    <submittedName>
        <fullName evidence="1">Uncharacterized protein</fullName>
    </submittedName>
</protein>
<organism evidence="1 2">
    <name type="scientific">Clostridium yunnanense</name>
    <dbReference type="NCBI Taxonomy" id="2800325"/>
    <lineage>
        <taxon>Bacteria</taxon>
        <taxon>Bacillati</taxon>
        <taxon>Bacillota</taxon>
        <taxon>Clostridia</taxon>
        <taxon>Eubacteriales</taxon>
        <taxon>Clostridiaceae</taxon>
        <taxon>Clostridium</taxon>
    </lineage>
</organism>
<evidence type="ECO:0000313" key="2">
    <source>
        <dbReference type="Proteomes" id="UP000596739"/>
    </source>
</evidence>
<proteinExistence type="predicted"/>